<sequence>MGPASTDEKRLEQVKKLTDQLIALRKSALKDGVNDEQLRKTLEEASQTSGTGTFAVLWQRFVGRLTDPSHRVHMIMVLSVLSVALLVGSYELVNDYIRETPCVVDPNLVSDEIFRPVVDCEMCRGLNAVAIERNLSQETFTEKYAYSGIPVLVKEAIVNWTAMSAFSVKFFQRLYSETEGALDTIEESCQFFHYNTEFLTLAEALNMSDERASFQPGEKPWYIG</sequence>
<keyword evidence="2" id="KW-1185">Reference proteome</keyword>
<dbReference type="Proteomes" id="UP001519460">
    <property type="component" value="Unassembled WGS sequence"/>
</dbReference>
<dbReference type="InterPro" id="IPR050910">
    <property type="entry name" value="JMJD6_ArgDemeth/LysHydrox"/>
</dbReference>
<name>A0ABD0M7Y8_9CAEN</name>
<dbReference type="AlphaFoldDB" id="A0ABD0M7Y8"/>
<dbReference type="PANTHER" id="PTHR12480">
    <property type="entry name" value="ARGININE DEMETHYLASE AND LYSYL-HYDROXYLASE JMJD"/>
    <property type="match status" value="1"/>
</dbReference>
<dbReference type="Gene3D" id="2.60.120.650">
    <property type="entry name" value="Cupin"/>
    <property type="match status" value="1"/>
</dbReference>
<reference evidence="1 2" key="1">
    <citation type="journal article" date="2023" name="Sci. Data">
        <title>Genome assembly of the Korean intertidal mud-creeper Batillaria attramentaria.</title>
        <authorList>
            <person name="Patra A.K."/>
            <person name="Ho P.T."/>
            <person name="Jun S."/>
            <person name="Lee S.J."/>
            <person name="Kim Y."/>
            <person name="Won Y.J."/>
        </authorList>
    </citation>
    <scope>NUCLEOTIDE SEQUENCE [LARGE SCALE GENOMIC DNA]</scope>
    <source>
        <strain evidence="1">Wonlab-2016</strain>
    </source>
</reference>
<evidence type="ECO:0000313" key="2">
    <source>
        <dbReference type="Proteomes" id="UP001519460"/>
    </source>
</evidence>
<dbReference type="EMBL" id="JACVVK020000004">
    <property type="protein sequence ID" value="KAK7507451.1"/>
    <property type="molecule type" value="Genomic_DNA"/>
</dbReference>
<evidence type="ECO:0000313" key="1">
    <source>
        <dbReference type="EMBL" id="KAK7507451.1"/>
    </source>
</evidence>
<comment type="caution">
    <text evidence="1">The sequence shown here is derived from an EMBL/GenBank/DDBJ whole genome shotgun (WGS) entry which is preliminary data.</text>
</comment>
<accession>A0ABD0M7Y8</accession>
<feature type="non-terminal residue" evidence="1">
    <location>
        <position position="224"/>
    </location>
</feature>
<protein>
    <submittedName>
        <fullName evidence="1">Uncharacterized protein</fullName>
    </submittedName>
</protein>
<gene>
    <name evidence="1" type="ORF">BaRGS_00001386</name>
</gene>
<proteinExistence type="predicted"/>
<dbReference type="PANTHER" id="PTHR12480:SF19">
    <property type="entry name" value="CUPIN-LIKE DOMAIN-CONTAINING PROTEIN"/>
    <property type="match status" value="1"/>
</dbReference>
<organism evidence="1 2">
    <name type="scientific">Batillaria attramentaria</name>
    <dbReference type="NCBI Taxonomy" id="370345"/>
    <lineage>
        <taxon>Eukaryota</taxon>
        <taxon>Metazoa</taxon>
        <taxon>Spiralia</taxon>
        <taxon>Lophotrochozoa</taxon>
        <taxon>Mollusca</taxon>
        <taxon>Gastropoda</taxon>
        <taxon>Caenogastropoda</taxon>
        <taxon>Sorbeoconcha</taxon>
        <taxon>Cerithioidea</taxon>
        <taxon>Batillariidae</taxon>
        <taxon>Batillaria</taxon>
    </lineage>
</organism>